<evidence type="ECO:0000313" key="2">
    <source>
        <dbReference type="EMBL" id="PRP87814.1"/>
    </source>
</evidence>
<dbReference type="InterPro" id="IPR016181">
    <property type="entry name" value="Acyl_CoA_acyltransferase"/>
</dbReference>
<dbReference type="EMBL" id="MDYQ01000017">
    <property type="protein sequence ID" value="PRP87814.1"/>
    <property type="molecule type" value="Genomic_DNA"/>
</dbReference>
<dbReference type="Gene3D" id="3.40.630.30">
    <property type="match status" value="1"/>
</dbReference>
<dbReference type="PANTHER" id="PTHR43792:SF16">
    <property type="entry name" value="N-ACETYLTRANSFERASE DOMAIN-CONTAINING PROTEIN"/>
    <property type="match status" value="1"/>
</dbReference>
<comment type="caution">
    <text evidence="2">The sequence shown here is derived from an EMBL/GenBank/DDBJ whole genome shotgun (WGS) entry which is preliminary data.</text>
</comment>
<proteinExistence type="predicted"/>
<keyword evidence="3" id="KW-1185">Reference proteome</keyword>
<dbReference type="PANTHER" id="PTHR43792">
    <property type="entry name" value="GNAT FAMILY, PUTATIVE (AFU_ORTHOLOGUE AFUA_3G00765)-RELATED-RELATED"/>
    <property type="match status" value="1"/>
</dbReference>
<organism evidence="2 3">
    <name type="scientific">Planoprotostelium fungivorum</name>
    <dbReference type="NCBI Taxonomy" id="1890364"/>
    <lineage>
        <taxon>Eukaryota</taxon>
        <taxon>Amoebozoa</taxon>
        <taxon>Evosea</taxon>
        <taxon>Variosea</taxon>
        <taxon>Cavosteliida</taxon>
        <taxon>Cavosteliaceae</taxon>
        <taxon>Planoprotostelium</taxon>
    </lineage>
</organism>
<dbReference type="Pfam" id="PF00583">
    <property type="entry name" value="Acetyltransf_1"/>
    <property type="match status" value="1"/>
</dbReference>
<gene>
    <name evidence="2" type="ORF">PROFUN_04288</name>
</gene>
<keyword evidence="2" id="KW-0808">Transferase</keyword>
<evidence type="ECO:0000259" key="1">
    <source>
        <dbReference type="PROSITE" id="PS51186"/>
    </source>
</evidence>
<feature type="domain" description="N-acetyltransferase" evidence="1">
    <location>
        <begin position="7"/>
        <end position="174"/>
    </location>
</feature>
<evidence type="ECO:0000313" key="3">
    <source>
        <dbReference type="Proteomes" id="UP000241769"/>
    </source>
</evidence>
<dbReference type="SUPFAM" id="SSF55729">
    <property type="entry name" value="Acyl-CoA N-acyltransferases (Nat)"/>
    <property type="match status" value="1"/>
</dbReference>
<dbReference type="PROSITE" id="PS51186">
    <property type="entry name" value="GNAT"/>
    <property type="match status" value="1"/>
</dbReference>
<dbReference type="OrthoDB" id="5043642at2759"/>
<dbReference type="AlphaFoldDB" id="A0A2P6NV24"/>
<dbReference type="InterPro" id="IPR051531">
    <property type="entry name" value="N-acetyltransferase"/>
</dbReference>
<dbReference type="InterPro" id="IPR000182">
    <property type="entry name" value="GNAT_dom"/>
</dbReference>
<reference evidence="2 3" key="1">
    <citation type="journal article" date="2018" name="Genome Biol. Evol.">
        <title>Multiple Roots of Fruiting Body Formation in Amoebozoa.</title>
        <authorList>
            <person name="Hillmann F."/>
            <person name="Forbes G."/>
            <person name="Novohradska S."/>
            <person name="Ferling I."/>
            <person name="Riege K."/>
            <person name="Groth M."/>
            <person name="Westermann M."/>
            <person name="Marz M."/>
            <person name="Spaller T."/>
            <person name="Winckler T."/>
            <person name="Schaap P."/>
            <person name="Glockner G."/>
        </authorList>
    </citation>
    <scope>NUCLEOTIDE SEQUENCE [LARGE SCALE GENOMIC DNA]</scope>
    <source>
        <strain evidence="2 3">Jena</strain>
    </source>
</reference>
<protein>
    <submittedName>
        <fullName evidence="2">GCN5-related N-acetyltransferase</fullName>
    </submittedName>
</protein>
<name>A0A2P6NV24_9EUKA</name>
<accession>A0A2P6NV24</accession>
<dbReference type="GO" id="GO:0016747">
    <property type="term" value="F:acyltransferase activity, transferring groups other than amino-acyl groups"/>
    <property type="evidence" value="ECO:0007669"/>
    <property type="project" value="InterPro"/>
</dbReference>
<dbReference type="Proteomes" id="UP000241769">
    <property type="component" value="Unassembled WGS sequence"/>
</dbReference>
<sequence length="174" mass="20684">MVKLYERLLEDPTKEERDAIVHMREIAGWGADQVDEWCEEIRQKKKLFWFFYEDEERTKLVGVNALITSSYFFEGVQVSNPDESKVYVAHTFIYPEFSGRGYGHLICKFCVDYAFDVLGSSIVTMFTHVQNEPSLRIFRKLGFEEKQRLKVDWEPHEGVDNWIYEAVYMEKSRQ</sequence>
<dbReference type="InParanoid" id="A0A2P6NV24"/>